<dbReference type="GO" id="GO:0005524">
    <property type="term" value="F:ATP binding"/>
    <property type="evidence" value="ECO:0007669"/>
    <property type="project" value="UniProtKB-KW"/>
</dbReference>
<dbReference type="Proteomes" id="UP000654075">
    <property type="component" value="Unassembled WGS sequence"/>
</dbReference>
<evidence type="ECO:0000256" key="7">
    <source>
        <dbReference type="ARBA" id="ARBA00022741"/>
    </source>
</evidence>
<comment type="caution">
    <text evidence="14">The sequence shown here is derived from an EMBL/GenBank/DDBJ whole genome shotgun (WGS) entry which is preliminary data.</text>
</comment>
<comment type="similarity">
    <text evidence="3">Belongs to the pyruvate kinase family.</text>
</comment>
<dbReference type="InterPro" id="IPR001697">
    <property type="entry name" value="Pyr_Knase"/>
</dbReference>
<comment type="cofactor">
    <cofactor evidence="1">
        <name>K(+)</name>
        <dbReference type="ChEBI" id="CHEBI:29103"/>
    </cofactor>
</comment>
<gene>
    <name evidence="14" type="ORF">PGLA1383_LOCUS10282</name>
</gene>
<evidence type="ECO:0000256" key="4">
    <source>
        <dbReference type="ARBA" id="ARBA00012142"/>
    </source>
</evidence>
<evidence type="ECO:0000256" key="10">
    <source>
        <dbReference type="ARBA" id="ARBA00022842"/>
    </source>
</evidence>
<keyword evidence="15" id="KW-1185">Reference proteome</keyword>
<accession>A0A813E1U0</accession>
<dbReference type="Pfam" id="PF00224">
    <property type="entry name" value="PK"/>
    <property type="match status" value="1"/>
</dbReference>
<protein>
    <recommendedName>
        <fullName evidence="4">pyruvate kinase</fullName>
        <ecNumber evidence="4">2.7.1.40</ecNumber>
    </recommendedName>
</protein>
<evidence type="ECO:0000256" key="2">
    <source>
        <dbReference type="ARBA" id="ARBA00004997"/>
    </source>
</evidence>
<evidence type="ECO:0000256" key="1">
    <source>
        <dbReference type="ARBA" id="ARBA00001958"/>
    </source>
</evidence>
<dbReference type="GO" id="GO:0030955">
    <property type="term" value="F:potassium ion binding"/>
    <property type="evidence" value="ECO:0007669"/>
    <property type="project" value="InterPro"/>
</dbReference>
<feature type="domain" description="Pyruvate kinase barrel" evidence="13">
    <location>
        <begin position="8"/>
        <end position="141"/>
    </location>
</feature>
<dbReference type="Gene3D" id="3.20.20.60">
    <property type="entry name" value="Phosphoenolpyruvate-binding domains"/>
    <property type="match status" value="1"/>
</dbReference>
<evidence type="ECO:0000256" key="11">
    <source>
        <dbReference type="ARBA" id="ARBA00023152"/>
    </source>
</evidence>
<evidence type="ECO:0000256" key="12">
    <source>
        <dbReference type="ARBA" id="ARBA00023317"/>
    </source>
</evidence>
<dbReference type="PANTHER" id="PTHR11817">
    <property type="entry name" value="PYRUVATE KINASE"/>
    <property type="match status" value="1"/>
</dbReference>
<comment type="pathway">
    <text evidence="2">Carbohydrate degradation; glycolysis; pyruvate from D-glyceraldehyde 3-phosphate: step 5/5.</text>
</comment>
<evidence type="ECO:0000256" key="3">
    <source>
        <dbReference type="ARBA" id="ARBA00008663"/>
    </source>
</evidence>
<feature type="non-terminal residue" evidence="14">
    <location>
        <position position="1"/>
    </location>
</feature>
<keyword evidence="7" id="KW-0547">Nucleotide-binding</keyword>
<dbReference type="SUPFAM" id="SSF51621">
    <property type="entry name" value="Phosphoenolpyruvate/pyruvate domain"/>
    <property type="match status" value="1"/>
</dbReference>
<evidence type="ECO:0000313" key="14">
    <source>
        <dbReference type="EMBL" id="CAE8591613.1"/>
    </source>
</evidence>
<dbReference type="InterPro" id="IPR015793">
    <property type="entry name" value="Pyrv_Knase_brl"/>
</dbReference>
<keyword evidence="11" id="KW-0324">Glycolysis</keyword>
<proteinExistence type="inferred from homology"/>
<keyword evidence="5" id="KW-0808">Transferase</keyword>
<keyword evidence="9" id="KW-0067">ATP-binding</keyword>
<dbReference type="AlphaFoldDB" id="A0A813E1U0"/>
<dbReference type="EMBL" id="CAJNNV010005073">
    <property type="protein sequence ID" value="CAE8591613.1"/>
    <property type="molecule type" value="Genomic_DNA"/>
</dbReference>
<sequence>MQMDDSKRRTKVVASLGPSSWSEGMIPKMIAAGTNIFRLNCSHRRGGDFERVYPLIRKYASQMGKRVDVLGDLQGPKFRVGELQGDPVELVNGEVLEFCICTDDSDTIRPGRITMTSTKEQLALVKACQVGTVLLIEDGLME</sequence>
<evidence type="ECO:0000256" key="5">
    <source>
        <dbReference type="ARBA" id="ARBA00022679"/>
    </source>
</evidence>
<evidence type="ECO:0000256" key="8">
    <source>
        <dbReference type="ARBA" id="ARBA00022777"/>
    </source>
</evidence>
<evidence type="ECO:0000256" key="9">
    <source>
        <dbReference type="ARBA" id="ARBA00022840"/>
    </source>
</evidence>
<name>A0A813E1U0_POLGL</name>
<evidence type="ECO:0000313" key="15">
    <source>
        <dbReference type="Proteomes" id="UP000654075"/>
    </source>
</evidence>
<keyword evidence="8" id="KW-0418">Kinase</keyword>
<keyword evidence="12" id="KW-0670">Pyruvate</keyword>
<organism evidence="14 15">
    <name type="scientific">Polarella glacialis</name>
    <name type="common">Dinoflagellate</name>
    <dbReference type="NCBI Taxonomy" id="89957"/>
    <lineage>
        <taxon>Eukaryota</taxon>
        <taxon>Sar</taxon>
        <taxon>Alveolata</taxon>
        <taxon>Dinophyceae</taxon>
        <taxon>Suessiales</taxon>
        <taxon>Suessiaceae</taxon>
        <taxon>Polarella</taxon>
    </lineage>
</organism>
<keyword evidence="6" id="KW-0479">Metal-binding</keyword>
<evidence type="ECO:0000259" key="13">
    <source>
        <dbReference type="Pfam" id="PF00224"/>
    </source>
</evidence>
<dbReference type="GO" id="GO:0016301">
    <property type="term" value="F:kinase activity"/>
    <property type="evidence" value="ECO:0007669"/>
    <property type="project" value="UniProtKB-KW"/>
</dbReference>
<dbReference type="EC" id="2.7.1.40" evidence="4"/>
<dbReference type="GO" id="GO:0000287">
    <property type="term" value="F:magnesium ion binding"/>
    <property type="evidence" value="ECO:0007669"/>
    <property type="project" value="InterPro"/>
</dbReference>
<dbReference type="GO" id="GO:0004743">
    <property type="term" value="F:pyruvate kinase activity"/>
    <property type="evidence" value="ECO:0007669"/>
    <property type="project" value="UniProtKB-EC"/>
</dbReference>
<reference evidence="14" key="1">
    <citation type="submission" date="2021-02" db="EMBL/GenBank/DDBJ databases">
        <authorList>
            <person name="Dougan E. K."/>
            <person name="Rhodes N."/>
            <person name="Thang M."/>
            <person name="Chan C."/>
        </authorList>
    </citation>
    <scope>NUCLEOTIDE SEQUENCE</scope>
</reference>
<keyword evidence="10" id="KW-0460">Magnesium</keyword>
<dbReference type="InterPro" id="IPR015813">
    <property type="entry name" value="Pyrv/PenolPyrv_kinase-like_dom"/>
</dbReference>
<dbReference type="OrthoDB" id="108365at2759"/>
<dbReference type="UniPathway" id="UPA00109">
    <property type="reaction ID" value="UER00188"/>
</dbReference>
<dbReference type="InterPro" id="IPR040442">
    <property type="entry name" value="Pyrv_kinase-like_dom_sf"/>
</dbReference>
<evidence type="ECO:0000256" key="6">
    <source>
        <dbReference type="ARBA" id="ARBA00022723"/>
    </source>
</evidence>